<evidence type="ECO:0000259" key="1">
    <source>
        <dbReference type="Pfam" id="PF01796"/>
    </source>
</evidence>
<dbReference type="Pfam" id="PF12172">
    <property type="entry name" value="zf-ChsH2"/>
    <property type="match status" value="1"/>
</dbReference>
<evidence type="ECO:0000313" key="3">
    <source>
        <dbReference type="EMBL" id="BBY78366.1"/>
    </source>
</evidence>
<dbReference type="Proteomes" id="UP000466554">
    <property type="component" value="Chromosome"/>
</dbReference>
<dbReference type="SUPFAM" id="SSF50249">
    <property type="entry name" value="Nucleic acid-binding proteins"/>
    <property type="match status" value="1"/>
</dbReference>
<evidence type="ECO:0000313" key="4">
    <source>
        <dbReference type="Proteomes" id="UP000466554"/>
    </source>
</evidence>
<evidence type="ECO:0000259" key="2">
    <source>
        <dbReference type="Pfam" id="PF12172"/>
    </source>
</evidence>
<dbReference type="InterPro" id="IPR002878">
    <property type="entry name" value="ChsH2_C"/>
</dbReference>
<organism evidence="3 4">
    <name type="scientific">Mycolicibacterium parafortuitum</name>
    <name type="common">Mycobacterium parafortuitum</name>
    <dbReference type="NCBI Taxonomy" id="39692"/>
    <lineage>
        <taxon>Bacteria</taxon>
        <taxon>Bacillati</taxon>
        <taxon>Actinomycetota</taxon>
        <taxon>Actinomycetes</taxon>
        <taxon>Mycobacteriales</taxon>
        <taxon>Mycobacteriaceae</taxon>
        <taxon>Mycolicibacterium</taxon>
    </lineage>
</organism>
<dbReference type="RefSeq" id="WP_104863766.1">
    <property type="nucleotide sequence ID" value="NZ_AP022598.1"/>
</dbReference>
<dbReference type="InterPro" id="IPR052513">
    <property type="entry name" value="Thioester_dehydratase-like"/>
</dbReference>
<dbReference type="InterPro" id="IPR012340">
    <property type="entry name" value="NA-bd_OB-fold"/>
</dbReference>
<gene>
    <name evidence="3" type="ORF">MPRF_52650</name>
</gene>
<dbReference type="InterPro" id="IPR022002">
    <property type="entry name" value="ChsH2_Znr"/>
</dbReference>
<dbReference type="PANTHER" id="PTHR34075:SF5">
    <property type="entry name" value="BLR3430 PROTEIN"/>
    <property type="match status" value="1"/>
</dbReference>
<reference evidence="3 4" key="1">
    <citation type="journal article" date="2019" name="Emerg. Microbes Infect.">
        <title>Comprehensive subspecies identification of 175 nontuberculous mycobacteria species based on 7547 genomic profiles.</title>
        <authorList>
            <person name="Matsumoto Y."/>
            <person name="Kinjo T."/>
            <person name="Motooka D."/>
            <person name="Nabeya D."/>
            <person name="Jung N."/>
            <person name="Uechi K."/>
            <person name="Horii T."/>
            <person name="Iida T."/>
            <person name="Fujita J."/>
            <person name="Nakamura S."/>
        </authorList>
    </citation>
    <scope>NUCLEOTIDE SEQUENCE [LARGE SCALE GENOMIC DNA]</scope>
    <source>
        <strain evidence="3 4">JCM 6367</strain>
    </source>
</reference>
<dbReference type="EMBL" id="AP022598">
    <property type="protein sequence ID" value="BBY78366.1"/>
    <property type="molecule type" value="Genomic_DNA"/>
</dbReference>
<sequence>MTTSTDTSVPSDLASVVEAHGKAVAAGDHPAVLADFLPDRVGQLIGSADVPASLKSADVQSITDVGDGFFDAVIRYTKPDDEWFELRSRWIRDGEGTWRTFSVRNIPATPPWMDLTGPSPDGLDAPHWDGLRDGKLLLQRCSSCRTWVWSPRPICPICHCFEMSWEPVDPVGTVYSWTRTWQPFTKEATGHLPYVVVLVELPGAGGRRVLGVLADADGVTPRIGSSVCGEIQQPPDDEHWPLMRWHLEGQAS</sequence>
<evidence type="ECO:0008006" key="5">
    <source>
        <dbReference type="Google" id="ProtNLM"/>
    </source>
</evidence>
<protein>
    <recommendedName>
        <fullName evidence="5">DNA-binding protein</fullName>
    </recommendedName>
</protein>
<dbReference type="Pfam" id="PF01796">
    <property type="entry name" value="OB_ChsH2_C"/>
    <property type="match status" value="1"/>
</dbReference>
<feature type="domain" description="ChsH2 rubredoxin-like zinc ribbon" evidence="2">
    <location>
        <begin position="128"/>
        <end position="159"/>
    </location>
</feature>
<dbReference type="Gene3D" id="6.10.30.10">
    <property type="match status" value="1"/>
</dbReference>
<name>A0A7I7UDT2_MYCPF</name>
<accession>A0A7I7UDT2</accession>
<dbReference type="AlphaFoldDB" id="A0A7I7UDT2"/>
<feature type="domain" description="ChsH2 C-terminal OB-fold" evidence="1">
    <location>
        <begin position="165"/>
        <end position="227"/>
    </location>
</feature>
<dbReference type="PANTHER" id="PTHR34075">
    <property type="entry name" value="BLR3430 PROTEIN"/>
    <property type="match status" value="1"/>
</dbReference>
<proteinExistence type="predicted"/>